<dbReference type="GO" id="GO:0000287">
    <property type="term" value="F:magnesium ion binding"/>
    <property type="evidence" value="ECO:0007669"/>
    <property type="project" value="UniProtKB-UniRule"/>
</dbReference>
<dbReference type="SMART" id="SM00873">
    <property type="entry name" value="B3_4"/>
    <property type="match status" value="1"/>
</dbReference>
<dbReference type="GO" id="GO:0005524">
    <property type="term" value="F:ATP binding"/>
    <property type="evidence" value="ECO:0007669"/>
    <property type="project" value="UniProtKB-UniRule"/>
</dbReference>
<dbReference type="AlphaFoldDB" id="A0A6N2S477"/>
<reference evidence="20" key="1">
    <citation type="submission" date="2019-11" db="EMBL/GenBank/DDBJ databases">
        <authorList>
            <person name="Feng L."/>
        </authorList>
    </citation>
    <scope>NUCLEOTIDE SEQUENCE</scope>
    <source>
        <strain evidence="20">AundefinedLFYP135</strain>
    </source>
</reference>
<dbReference type="GO" id="GO:0000049">
    <property type="term" value="F:tRNA binding"/>
    <property type="evidence" value="ECO:0007669"/>
    <property type="project" value="UniProtKB-UniRule"/>
</dbReference>
<evidence type="ECO:0000313" key="20">
    <source>
        <dbReference type="EMBL" id="VYS87962.1"/>
    </source>
</evidence>
<dbReference type="CDD" id="cd02796">
    <property type="entry name" value="tRNA_bind_bactPheRS"/>
    <property type="match status" value="1"/>
</dbReference>
<dbReference type="Gene3D" id="3.50.40.10">
    <property type="entry name" value="Phenylalanyl-trna Synthetase, Chain B, domain 3"/>
    <property type="match status" value="1"/>
</dbReference>
<keyword evidence="10 15" id="KW-0460">Magnesium</keyword>
<keyword evidence="11 16" id="KW-0694">RNA-binding</keyword>
<dbReference type="SUPFAM" id="SSF46955">
    <property type="entry name" value="Putative DNA-binding domain"/>
    <property type="match status" value="1"/>
</dbReference>
<feature type="domain" description="TRNA-binding" evidence="17">
    <location>
        <begin position="40"/>
        <end position="157"/>
    </location>
</feature>
<dbReference type="PROSITE" id="PS51483">
    <property type="entry name" value="B5"/>
    <property type="match status" value="1"/>
</dbReference>
<dbReference type="InterPro" id="IPR033714">
    <property type="entry name" value="tRNA_bind_bactPheRS"/>
</dbReference>
<feature type="binding site" evidence="15">
    <location>
        <position position="467"/>
    </location>
    <ligand>
        <name>Mg(2+)</name>
        <dbReference type="ChEBI" id="CHEBI:18420"/>
        <note>shared with alpha subunit</note>
    </ligand>
</feature>
<dbReference type="InterPro" id="IPR020825">
    <property type="entry name" value="Phe-tRNA_synthase-like_B3/B4"/>
</dbReference>
<dbReference type="InterPro" id="IPR036690">
    <property type="entry name" value="Fdx_antiC-bd_sf"/>
</dbReference>
<feature type="domain" description="FDX-ACB" evidence="18">
    <location>
        <begin position="702"/>
        <end position="794"/>
    </location>
</feature>
<dbReference type="GO" id="GO:0140096">
    <property type="term" value="F:catalytic activity, acting on a protein"/>
    <property type="evidence" value="ECO:0007669"/>
    <property type="project" value="UniProtKB-ARBA"/>
</dbReference>
<dbReference type="GO" id="GO:0004826">
    <property type="term" value="F:phenylalanine-tRNA ligase activity"/>
    <property type="evidence" value="ECO:0007669"/>
    <property type="project" value="UniProtKB-UniRule"/>
</dbReference>
<protein>
    <recommendedName>
        <fullName evidence="15">Phenylalanine--tRNA ligase beta subunit</fullName>
        <ecNumber evidence="15">6.1.1.20</ecNumber>
    </recommendedName>
    <alternativeName>
        <fullName evidence="15">Phenylalanyl-tRNA synthetase beta subunit</fullName>
        <shortName evidence="15">PheRS</shortName>
    </alternativeName>
</protein>
<dbReference type="Pfam" id="PF01588">
    <property type="entry name" value="tRNA_bind"/>
    <property type="match status" value="1"/>
</dbReference>
<organism evidence="20">
    <name type="scientific">uncultured Anaerotruncus sp</name>
    <dbReference type="NCBI Taxonomy" id="905011"/>
    <lineage>
        <taxon>Bacteria</taxon>
        <taxon>Bacillati</taxon>
        <taxon>Bacillota</taxon>
        <taxon>Clostridia</taxon>
        <taxon>Eubacteriales</taxon>
        <taxon>Oscillospiraceae</taxon>
        <taxon>Anaerotruncus</taxon>
        <taxon>environmental samples</taxon>
    </lineage>
</organism>
<dbReference type="InterPro" id="IPR005147">
    <property type="entry name" value="tRNA_synthase_B5-dom"/>
</dbReference>
<dbReference type="InterPro" id="IPR002547">
    <property type="entry name" value="tRNA-bd_dom"/>
</dbReference>
<dbReference type="Pfam" id="PF03484">
    <property type="entry name" value="B5"/>
    <property type="match status" value="1"/>
</dbReference>
<sequence length="795" mass="86922">MNLSQKWLLDYVDVSEVEPHEFAEAMTMSGSKVEGYCREGADITGVVVGEILSVVKHPNADSLVICQVNIGEAEPVQIVTGATNVFAGAYVPVATNGSHLPGDKVIKKGKLRGEVSNGMLCSLSELGLTVHDFPYAIEDGIFILGDDCEKTPGMDIHEAIGLDDLCTEFEITSNRPDCLSVTGLAREAAVTFQKELHLPEPKVEKETGDIREHLSIEVQNPELCTRYIGRMVKNVKIGPSPRWMRERLRACGVRPINNIVDITNYVMLEYGQPMHAFDFKYVKGGKIIVRTAREDETSFMTLDGVTRTLSPEMLTICDAEGPTAVAGVMGGEFSSIMEDTDTILFESACFNGPSVRLTAKKLGMRTEASGRYEKGLDPATCLPAVQRACQLVELLGAGEVVGGMIDVDNSPKEKIVLPLEADWINRFLGINLPAEEMKTLLSRLGFGIEGDQVVVPSYRADVRCKADVAEEIARIYGYNNIPTTSLRGSCEGKLTPRQKMERRVNNIMLAQGYSEIMTYSFISPKYYDKIGLPADSALRKSVVISNPLGEDTSVMRTTTLPSMLEILSKNYANRNMAAALYEIGAEYIPQGENELPIETDHLTLGLYGDKADFYAIKGAVEALLDYLNIQDVDVEADSTNPTFHPGRCAVITAGGEELGVVGEVHPLVAENYEIGTRVYLAKLSMDALFAHTPADKEYKALPKYPASQRDIALLCNEELPVLTMEKAISSAVGSLLEKVELFDVYRGAQIPDHKKSVAFNLVLRSADHTLTVEEADAAVKRALKALSALNVTLRS</sequence>
<evidence type="ECO:0000256" key="6">
    <source>
        <dbReference type="ARBA" id="ARBA00022598"/>
    </source>
</evidence>
<evidence type="ECO:0000259" key="17">
    <source>
        <dbReference type="PROSITE" id="PS50886"/>
    </source>
</evidence>
<feature type="binding site" evidence="15">
    <location>
        <position position="470"/>
    </location>
    <ligand>
        <name>Mg(2+)</name>
        <dbReference type="ChEBI" id="CHEBI:18420"/>
        <note>shared with alpha subunit</note>
    </ligand>
</feature>
<dbReference type="HAMAP" id="MF_00283">
    <property type="entry name" value="Phe_tRNA_synth_beta1"/>
    <property type="match status" value="1"/>
</dbReference>
<proteinExistence type="inferred from homology"/>
<dbReference type="GO" id="GO:0006432">
    <property type="term" value="P:phenylalanyl-tRNA aminoacylation"/>
    <property type="evidence" value="ECO:0007669"/>
    <property type="project" value="UniProtKB-UniRule"/>
</dbReference>
<evidence type="ECO:0000256" key="5">
    <source>
        <dbReference type="ARBA" id="ARBA00022555"/>
    </source>
</evidence>
<dbReference type="InterPro" id="IPR012340">
    <property type="entry name" value="NA-bd_OB-fold"/>
</dbReference>
<evidence type="ECO:0000256" key="4">
    <source>
        <dbReference type="ARBA" id="ARBA00022490"/>
    </source>
</evidence>
<dbReference type="Pfam" id="PF17759">
    <property type="entry name" value="tRNA_synthFbeta"/>
    <property type="match status" value="1"/>
</dbReference>
<feature type="domain" description="B5" evidence="19">
    <location>
        <begin position="412"/>
        <end position="483"/>
    </location>
</feature>
<dbReference type="SMART" id="SM00874">
    <property type="entry name" value="B5"/>
    <property type="match status" value="1"/>
</dbReference>
<evidence type="ECO:0000256" key="12">
    <source>
        <dbReference type="ARBA" id="ARBA00022917"/>
    </source>
</evidence>
<dbReference type="InterPro" id="IPR045864">
    <property type="entry name" value="aa-tRNA-synth_II/BPL/LPL"/>
</dbReference>
<dbReference type="InterPro" id="IPR009061">
    <property type="entry name" value="DNA-bd_dom_put_sf"/>
</dbReference>
<dbReference type="NCBIfam" id="NF045760">
    <property type="entry name" value="YtpR"/>
    <property type="match status" value="1"/>
</dbReference>
<dbReference type="GO" id="GO:0016740">
    <property type="term" value="F:transferase activity"/>
    <property type="evidence" value="ECO:0007669"/>
    <property type="project" value="UniProtKB-ARBA"/>
</dbReference>
<dbReference type="Gene3D" id="3.30.930.10">
    <property type="entry name" value="Bira Bifunctional Protein, Domain 2"/>
    <property type="match status" value="1"/>
</dbReference>
<dbReference type="SUPFAM" id="SSF55681">
    <property type="entry name" value="Class II aaRS and biotin synthetases"/>
    <property type="match status" value="1"/>
</dbReference>
<keyword evidence="9 15" id="KW-0067">ATP-binding</keyword>
<evidence type="ECO:0000256" key="16">
    <source>
        <dbReference type="PROSITE-ProRule" id="PRU00209"/>
    </source>
</evidence>
<dbReference type="SMART" id="SM00896">
    <property type="entry name" value="FDX-ACB"/>
    <property type="match status" value="1"/>
</dbReference>
<evidence type="ECO:0000256" key="2">
    <source>
        <dbReference type="ARBA" id="ARBA00008653"/>
    </source>
</evidence>
<dbReference type="GO" id="GO:0009328">
    <property type="term" value="C:phenylalanine-tRNA ligase complex"/>
    <property type="evidence" value="ECO:0007669"/>
    <property type="project" value="TreeGrafter"/>
</dbReference>
<gene>
    <name evidence="15 20" type="primary">pheT</name>
    <name evidence="20" type="ORF">AULFYP135_00746</name>
</gene>
<name>A0A6N2S477_9FIRM</name>
<keyword evidence="7 15" id="KW-0479">Metal-binding</keyword>
<evidence type="ECO:0000256" key="10">
    <source>
        <dbReference type="ARBA" id="ARBA00022842"/>
    </source>
</evidence>
<dbReference type="InterPro" id="IPR005146">
    <property type="entry name" value="B3/B4_tRNA-bd"/>
</dbReference>
<dbReference type="Pfam" id="PF03147">
    <property type="entry name" value="FDX-ACB"/>
    <property type="match status" value="1"/>
</dbReference>
<dbReference type="InterPro" id="IPR041616">
    <property type="entry name" value="PheRS_beta_core"/>
</dbReference>
<dbReference type="Gene3D" id="3.30.70.380">
    <property type="entry name" value="Ferrodoxin-fold anticodon-binding domain"/>
    <property type="match status" value="1"/>
</dbReference>
<evidence type="ECO:0000256" key="8">
    <source>
        <dbReference type="ARBA" id="ARBA00022741"/>
    </source>
</evidence>
<dbReference type="SUPFAM" id="SSF56037">
    <property type="entry name" value="PheT/TilS domain"/>
    <property type="match status" value="1"/>
</dbReference>
<dbReference type="PROSITE" id="PS50886">
    <property type="entry name" value="TRBD"/>
    <property type="match status" value="1"/>
</dbReference>
<dbReference type="PROSITE" id="PS51447">
    <property type="entry name" value="FDX_ACB"/>
    <property type="match status" value="1"/>
</dbReference>
<keyword evidence="12 15" id="KW-0648">Protein biosynthesis</keyword>
<evidence type="ECO:0000259" key="18">
    <source>
        <dbReference type="PROSITE" id="PS51447"/>
    </source>
</evidence>
<dbReference type="FunFam" id="3.50.40.10:FF:000001">
    <property type="entry name" value="Phenylalanine--tRNA ligase beta subunit"/>
    <property type="match status" value="1"/>
</dbReference>
<dbReference type="Pfam" id="PF03483">
    <property type="entry name" value="B3_4"/>
    <property type="match status" value="1"/>
</dbReference>
<evidence type="ECO:0000256" key="11">
    <source>
        <dbReference type="ARBA" id="ARBA00022884"/>
    </source>
</evidence>
<evidence type="ECO:0000256" key="1">
    <source>
        <dbReference type="ARBA" id="ARBA00004496"/>
    </source>
</evidence>
<evidence type="ECO:0000256" key="3">
    <source>
        <dbReference type="ARBA" id="ARBA00011209"/>
    </source>
</evidence>
<evidence type="ECO:0000256" key="9">
    <source>
        <dbReference type="ARBA" id="ARBA00022840"/>
    </source>
</evidence>
<keyword evidence="5 16" id="KW-0820">tRNA-binding</keyword>
<keyword evidence="4 15" id="KW-0963">Cytoplasm</keyword>
<comment type="subunit">
    <text evidence="3 15">Tetramer of two alpha and two beta subunits.</text>
</comment>
<feature type="binding site" evidence="15">
    <location>
        <position position="461"/>
    </location>
    <ligand>
        <name>Mg(2+)</name>
        <dbReference type="ChEBI" id="CHEBI:18420"/>
        <note>shared with alpha subunit</note>
    </ligand>
</feature>
<dbReference type="EMBL" id="CACRSL010000003">
    <property type="protein sequence ID" value="VYS87962.1"/>
    <property type="molecule type" value="Genomic_DNA"/>
</dbReference>
<dbReference type="PANTHER" id="PTHR10947:SF0">
    <property type="entry name" value="PHENYLALANINE--TRNA LIGASE BETA SUBUNIT"/>
    <property type="match status" value="1"/>
</dbReference>
<keyword evidence="8 15" id="KW-0547">Nucleotide-binding</keyword>
<dbReference type="SUPFAM" id="SSF54991">
    <property type="entry name" value="Anticodon-binding domain of PheRS"/>
    <property type="match status" value="1"/>
</dbReference>
<accession>A0A6N2S477</accession>
<evidence type="ECO:0000259" key="19">
    <source>
        <dbReference type="PROSITE" id="PS51483"/>
    </source>
</evidence>
<comment type="catalytic activity">
    <reaction evidence="14 15">
        <text>tRNA(Phe) + L-phenylalanine + ATP = L-phenylalanyl-tRNA(Phe) + AMP + diphosphate + H(+)</text>
        <dbReference type="Rhea" id="RHEA:19413"/>
        <dbReference type="Rhea" id="RHEA-COMP:9668"/>
        <dbReference type="Rhea" id="RHEA-COMP:9699"/>
        <dbReference type="ChEBI" id="CHEBI:15378"/>
        <dbReference type="ChEBI" id="CHEBI:30616"/>
        <dbReference type="ChEBI" id="CHEBI:33019"/>
        <dbReference type="ChEBI" id="CHEBI:58095"/>
        <dbReference type="ChEBI" id="CHEBI:78442"/>
        <dbReference type="ChEBI" id="CHEBI:78531"/>
        <dbReference type="ChEBI" id="CHEBI:456215"/>
        <dbReference type="EC" id="6.1.1.20"/>
    </reaction>
</comment>
<comment type="similarity">
    <text evidence="2 15">Belongs to the phenylalanyl-tRNA synthetase beta subunit family. Type 1 subfamily.</text>
</comment>
<dbReference type="NCBIfam" id="TIGR00472">
    <property type="entry name" value="pheT_bact"/>
    <property type="match status" value="1"/>
</dbReference>
<evidence type="ECO:0000256" key="7">
    <source>
        <dbReference type="ARBA" id="ARBA00022723"/>
    </source>
</evidence>
<dbReference type="Gene3D" id="3.30.56.10">
    <property type="match status" value="2"/>
</dbReference>
<dbReference type="FunFam" id="3.30.70.380:FF:000001">
    <property type="entry name" value="Phenylalanine--tRNA ligase beta subunit"/>
    <property type="match status" value="1"/>
</dbReference>
<dbReference type="CDD" id="cd00769">
    <property type="entry name" value="PheRS_beta_core"/>
    <property type="match status" value="1"/>
</dbReference>
<dbReference type="FunFam" id="2.40.50.140:FF:000045">
    <property type="entry name" value="Phenylalanine--tRNA ligase beta subunit"/>
    <property type="match status" value="1"/>
</dbReference>
<comment type="subcellular location">
    <subcellularLocation>
        <location evidence="1 15">Cytoplasm</location>
    </subcellularLocation>
</comment>
<evidence type="ECO:0000256" key="15">
    <source>
        <dbReference type="HAMAP-Rule" id="MF_00283"/>
    </source>
</evidence>
<dbReference type="InterPro" id="IPR045060">
    <property type="entry name" value="Phe-tRNA-ligase_IIc_bsu"/>
</dbReference>
<evidence type="ECO:0000256" key="13">
    <source>
        <dbReference type="ARBA" id="ARBA00023146"/>
    </source>
</evidence>
<dbReference type="InterPro" id="IPR004532">
    <property type="entry name" value="Phe-tRNA-ligase_IIc_bsu_bact"/>
</dbReference>
<keyword evidence="6 15" id="KW-0436">Ligase</keyword>
<feature type="binding site" evidence="15">
    <location>
        <position position="471"/>
    </location>
    <ligand>
        <name>Mg(2+)</name>
        <dbReference type="ChEBI" id="CHEBI:18420"/>
        <note>shared with alpha subunit</note>
    </ligand>
</feature>
<dbReference type="EC" id="6.1.1.20" evidence="15"/>
<dbReference type="SUPFAM" id="SSF50249">
    <property type="entry name" value="Nucleic acid-binding proteins"/>
    <property type="match status" value="1"/>
</dbReference>
<keyword evidence="13 15" id="KW-0030">Aminoacyl-tRNA synthetase</keyword>
<comment type="cofactor">
    <cofactor evidence="15">
        <name>Mg(2+)</name>
        <dbReference type="ChEBI" id="CHEBI:18420"/>
    </cofactor>
    <text evidence="15">Binds 2 magnesium ions per tetramer.</text>
</comment>
<evidence type="ECO:0000256" key="14">
    <source>
        <dbReference type="ARBA" id="ARBA00049255"/>
    </source>
</evidence>
<dbReference type="Gene3D" id="2.40.50.140">
    <property type="entry name" value="Nucleic acid-binding proteins"/>
    <property type="match status" value="1"/>
</dbReference>
<dbReference type="PANTHER" id="PTHR10947">
    <property type="entry name" value="PHENYLALANYL-TRNA SYNTHETASE BETA CHAIN AND LEUCINE-RICH REPEAT-CONTAINING PROTEIN 47"/>
    <property type="match status" value="1"/>
</dbReference>
<dbReference type="InterPro" id="IPR005121">
    <property type="entry name" value="Fdx_antiC-bd"/>
</dbReference>